<keyword evidence="5" id="KW-0808">Transferase</keyword>
<evidence type="ECO:0000256" key="7">
    <source>
        <dbReference type="ARBA" id="ARBA00022777"/>
    </source>
</evidence>
<feature type="domain" description="HAMP" evidence="14">
    <location>
        <begin position="179"/>
        <end position="232"/>
    </location>
</feature>
<name>A0ABW6T419_9ACTN</name>
<dbReference type="Pfam" id="PF02518">
    <property type="entry name" value="HATPase_c"/>
    <property type="match status" value="1"/>
</dbReference>
<feature type="compositionally biased region" description="Basic and acidic residues" evidence="11">
    <location>
        <begin position="455"/>
        <end position="477"/>
    </location>
</feature>
<keyword evidence="8 12" id="KW-1133">Transmembrane helix</keyword>
<gene>
    <name evidence="15" type="ORF">ACFYXI_34640</name>
</gene>
<keyword evidence="10 12" id="KW-0472">Membrane</keyword>
<dbReference type="GO" id="GO:0016301">
    <property type="term" value="F:kinase activity"/>
    <property type="evidence" value="ECO:0007669"/>
    <property type="project" value="UniProtKB-KW"/>
</dbReference>
<dbReference type="SMART" id="SM00387">
    <property type="entry name" value="HATPase_c"/>
    <property type="match status" value="1"/>
</dbReference>
<evidence type="ECO:0000256" key="1">
    <source>
        <dbReference type="ARBA" id="ARBA00000085"/>
    </source>
</evidence>
<dbReference type="InterPro" id="IPR003660">
    <property type="entry name" value="HAMP_dom"/>
</dbReference>
<dbReference type="CDD" id="cd00082">
    <property type="entry name" value="HisKA"/>
    <property type="match status" value="1"/>
</dbReference>
<evidence type="ECO:0000256" key="11">
    <source>
        <dbReference type="SAM" id="MobiDB-lite"/>
    </source>
</evidence>
<evidence type="ECO:0000256" key="3">
    <source>
        <dbReference type="ARBA" id="ARBA00012438"/>
    </source>
</evidence>
<dbReference type="SUPFAM" id="SSF47384">
    <property type="entry name" value="Homodimeric domain of signal transducing histidine kinase"/>
    <property type="match status" value="1"/>
</dbReference>
<dbReference type="SUPFAM" id="SSF55874">
    <property type="entry name" value="ATPase domain of HSP90 chaperone/DNA topoisomerase II/histidine kinase"/>
    <property type="match status" value="1"/>
</dbReference>
<dbReference type="InterPro" id="IPR050428">
    <property type="entry name" value="TCS_sensor_his_kinase"/>
</dbReference>
<sequence length="477" mass="51698">MTAWRRCSIRTRLTVAASAVMAAICAIGTVLTLLSARGRDLEYQKASLVVWAMRVIEQMVIQGPLTALPDGPGRAAQLFDPNMRLVAFSGDMAGKPPMADFGSDSTTYRIKELCDLPDVPGQCRIVIDAPVHLANGTWRLYAAAPSPPWYGNPLLLVLLVGGSALVVAVTALGTYRTVGKTLEPVRAIGAKLDQITATDLGHRVPLPKYQDELEDLTRIANRTLDRAQAAVEQQLRFASDASHDLRSPLTAMRVRIEDALVCPEETDWPRTAAALLDSVERLQELVTDLLQISRLDAGVGGRHEPVDLTTLVASELDHRPRRVQVVRDLASQVMVSGDRIGLGRLLTNLLDNAERHADATITVTARAEPGTAVLEVRDDGEGVPPEQRDAVFQRFVRLDASRRKDPGGTGLGLPIARQIAENHGGTLTIEDSPRGARFVLRLPRRVPQPEPALAGDEHGGREPAERSADRGGGRPPR</sequence>
<feature type="region of interest" description="Disordered" evidence="11">
    <location>
        <begin position="442"/>
        <end position="477"/>
    </location>
</feature>
<keyword evidence="7 15" id="KW-0418">Kinase</keyword>
<dbReference type="InterPro" id="IPR005467">
    <property type="entry name" value="His_kinase_dom"/>
</dbReference>
<dbReference type="PANTHER" id="PTHR45436">
    <property type="entry name" value="SENSOR HISTIDINE KINASE YKOH"/>
    <property type="match status" value="1"/>
</dbReference>
<keyword evidence="4" id="KW-0597">Phosphoprotein</keyword>
<dbReference type="RefSeq" id="WP_387416949.1">
    <property type="nucleotide sequence ID" value="NZ_JBIASD010000035.1"/>
</dbReference>
<comment type="caution">
    <text evidence="15">The sequence shown here is derived from an EMBL/GenBank/DDBJ whole genome shotgun (WGS) entry which is preliminary data.</text>
</comment>
<dbReference type="InterPro" id="IPR036097">
    <property type="entry name" value="HisK_dim/P_sf"/>
</dbReference>
<dbReference type="InterPro" id="IPR004358">
    <property type="entry name" value="Sig_transdc_His_kin-like_C"/>
</dbReference>
<dbReference type="InterPro" id="IPR036890">
    <property type="entry name" value="HATPase_C_sf"/>
</dbReference>
<evidence type="ECO:0000313" key="16">
    <source>
        <dbReference type="Proteomes" id="UP001602013"/>
    </source>
</evidence>
<dbReference type="InterPro" id="IPR003594">
    <property type="entry name" value="HATPase_dom"/>
</dbReference>
<reference evidence="15 16" key="1">
    <citation type="submission" date="2024-10" db="EMBL/GenBank/DDBJ databases">
        <title>The Natural Products Discovery Center: Release of the First 8490 Sequenced Strains for Exploring Actinobacteria Biosynthetic Diversity.</title>
        <authorList>
            <person name="Kalkreuter E."/>
            <person name="Kautsar S.A."/>
            <person name="Yang D."/>
            <person name="Bader C.D."/>
            <person name="Teijaro C.N."/>
            <person name="Fluegel L."/>
            <person name="Davis C.M."/>
            <person name="Simpson J.R."/>
            <person name="Lauterbach L."/>
            <person name="Steele A.D."/>
            <person name="Gui C."/>
            <person name="Meng S."/>
            <person name="Li G."/>
            <person name="Viehrig K."/>
            <person name="Ye F."/>
            <person name="Su P."/>
            <person name="Kiefer A.F."/>
            <person name="Nichols A."/>
            <person name="Cepeda A.J."/>
            <person name="Yan W."/>
            <person name="Fan B."/>
            <person name="Jiang Y."/>
            <person name="Adhikari A."/>
            <person name="Zheng C.-J."/>
            <person name="Schuster L."/>
            <person name="Cowan T.M."/>
            <person name="Smanski M.J."/>
            <person name="Chevrette M.G."/>
            <person name="De Carvalho L.P.S."/>
            <person name="Shen B."/>
        </authorList>
    </citation>
    <scope>NUCLEOTIDE SEQUENCE [LARGE SCALE GENOMIC DNA]</scope>
    <source>
        <strain evidence="15 16">NPDC002173</strain>
    </source>
</reference>
<evidence type="ECO:0000313" key="15">
    <source>
        <dbReference type="EMBL" id="MFF3670738.1"/>
    </source>
</evidence>
<dbReference type="Gene3D" id="1.10.287.130">
    <property type="match status" value="1"/>
</dbReference>
<dbReference type="PROSITE" id="PS50109">
    <property type="entry name" value="HIS_KIN"/>
    <property type="match status" value="1"/>
</dbReference>
<dbReference type="PRINTS" id="PR00344">
    <property type="entry name" value="BCTRLSENSOR"/>
</dbReference>
<evidence type="ECO:0000256" key="4">
    <source>
        <dbReference type="ARBA" id="ARBA00022553"/>
    </source>
</evidence>
<dbReference type="PROSITE" id="PS50885">
    <property type="entry name" value="HAMP"/>
    <property type="match status" value="1"/>
</dbReference>
<evidence type="ECO:0000256" key="10">
    <source>
        <dbReference type="ARBA" id="ARBA00023136"/>
    </source>
</evidence>
<evidence type="ECO:0000256" key="12">
    <source>
        <dbReference type="SAM" id="Phobius"/>
    </source>
</evidence>
<dbReference type="EMBL" id="JBIASD010000035">
    <property type="protein sequence ID" value="MFF3670738.1"/>
    <property type="molecule type" value="Genomic_DNA"/>
</dbReference>
<dbReference type="SMART" id="SM00388">
    <property type="entry name" value="HisKA"/>
    <property type="match status" value="1"/>
</dbReference>
<dbReference type="Proteomes" id="UP001602013">
    <property type="component" value="Unassembled WGS sequence"/>
</dbReference>
<evidence type="ECO:0000256" key="9">
    <source>
        <dbReference type="ARBA" id="ARBA00023012"/>
    </source>
</evidence>
<evidence type="ECO:0000256" key="2">
    <source>
        <dbReference type="ARBA" id="ARBA00004236"/>
    </source>
</evidence>
<keyword evidence="6 12" id="KW-0812">Transmembrane</keyword>
<comment type="catalytic activity">
    <reaction evidence="1">
        <text>ATP + protein L-histidine = ADP + protein N-phospho-L-histidine.</text>
        <dbReference type="EC" id="2.7.13.3"/>
    </reaction>
</comment>
<protein>
    <recommendedName>
        <fullName evidence="3">histidine kinase</fullName>
        <ecNumber evidence="3">2.7.13.3</ecNumber>
    </recommendedName>
</protein>
<feature type="domain" description="Histidine kinase" evidence="13">
    <location>
        <begin position="240"/>
        <end position="446"/>
    </location>
</feature>
<organism evidence="15 16">
    <name type="scientific">Microtetraspora malaysiensis</name>
    <dbReference type="NCBI Taxonomy" id="161358"/>
    <lineage>
        <taxon>Bacteria</taxon>
        <taxon>Bacillati</taxon>
        <taxon>Actinomycetota</taxon>
        <taxon>Actinomycetes</taxon>
        <taxon>Streptosporangiales</taxon>
        <taxon>Streptosporangiaceae</taxon>
        <taxon>Microtetraspora</taxon>
    </lineage>
</organism>
<feature type="transmembrane region" description="Helical" evidence="12">
    <location>
        <begin position="12"/>
        <end position="34"/>
    </location>
</feature>
<dbReference type="InterPro" id="IPR003661">
    <property type="entry name" value="HisK_dim/P_dom"/>
</dbReference>
<dbReference type="PANTHER" id="PTHR45436:SF5">
    <property type="entry name" value="SENSOR HISTIDINE KINASE TRCS"/>
    <property type="match status" value="1"/>
</dbReference>
<evidence type="ECO:0000259" key="14">
    <source>
        <dbReference type="PROSITE" id="PS50885"/>
    </source>
</evidence>
<proteinExistence type="predicted"/>
<dbReference type="Gene3D" id="3.30.565.10">
    <property type="entry name" value="Histidine kinase-like ATPase, C-terminal domain"/>
    <property type="match status" value="1"/>
</dbReference>
<evidence type="ECO:0000256" key="8">
    <source>
        <dbReference type="ARBA" id="ARBA00022989"/>
    </source>
</evidence>
<dbReference type="Pfam" id="PF00512">
    <property type="entry name" value="HisKA"/>
    <property type="match status" value="1"/>
</dbReference>
<evidence type="ECO:0000256" key="5">
    <source>
        <dbReference type="ARBA" id="ARBA00022679"/>
    </source>
</evidence>
<dbReference type="CDD" id="cd00075">
    <property type="entry name" value="HATPase"/>
    <property type="match status" value="1"/>
</dbReference>
<evidence type="ECO:0000256" key="6">
    <source>
        <dbReference type="ARBA" id="ARBA00022692"/>
    </source>
</evidence>
<dbReference type="SMART" id="SM00304">
    <property type="entry name" value="HAMP"/>
    <property type="match status" value="1"/>
</dbReference>
<accession>A0ABW6T419</accession>
<evidence type="ECO:0000259" key="13">
    <source>
        <dbReference type="PROSITE" id="PS50109"/>
    </source>
</evidence>
<comment type="subcellular location">
    <subcellularLocation>
        <location evidence="2">Cell membrane</location>
    </subcellularLocation>
</comment>
<dbReference type="EC" id="2.7.13.3" evidence="3"/>
<keyword evidence="16" id="KW-1185">Reference proteome</keyword>
<keyword evidence="9" id="KW-0902">Two-component regulatory system</keyword>